<keyword evidence="8 10" id="KW-0786">Thiamine pyrophosphate</keyword>
<dbReference type="InterPro" id="IPR049557">
    <property type="entry name" value="Transketolase_CS"/>
</dbReference>
<evidence type="ECO:0000256" key="3">
    <source>
        <dbReference type="ARBA" id="ARBA00011738"/>
    </source>
</evidence>
<dbReference type="Proteomes" id="UP000016646">
    <property type="component" value="Unassembled WGS sequence"/>
</dbReference>
<comment type="similarity">
    <text evidence="2 10">Belongs to the transketolase family. DXPS subfamily.</text>
</comment>
<protein>
    <recommendedName>
        <fullName evidence="10">1-deoxy-D-xylulose-5-phosphate synthase</fullName>
        <ecNumber evidence="10">2.2.1.7</ecNumber>
    </recommendedName>
    <alternativeName>
        <fullName evidence="10">1-deoxyxylulose-5-phosphate synthase</fullName>
        <shortName evidence="10">DXP synthase</shortName>
        <shortName evidence="10">DXPS</shortName>
    </alternativeName>
</protein>
<feature type="domain" description="Transketolase-like pyrimidine-binding" evidence="11">
    <location>
        <begin position="340"/>
        <end position="503"/>
    </location>
</feature>
<comment type="function">
    <text evidence="10">Catalyzes the acyloin condensation reaction between C atoms 2 and 3 of pyruvate and glyceraldehyde 3-phosphate to yield 1-deoxy-D-xylulose-5-phosphate (DXP).</text>
</comment>
<dbReference type="PROSITE" id="PS00802">
    <property type="entry name" value="TRANSKETOLASE_2"/>
    <property type="match status" value="1"/>
</dbReference>
<evidence type="ECO:0000313" key="12">
    <source>
        <dbReference type="EMBL" id="ERJ98454.1"/>
    </source>
</evidence>
<evidence type="ECO:0000256" key="6">
    <source>
        <dbReference type="ARBA" id="ARBA00022842"/>
    </source>
</evidence>
<dbReference type="SMART" id="SM00861">
    <property type="entry name" value="Transket_pyr"/>
    <property type="match status" value="1"/>
</dbReference>
<evidence type="ECO:0000256" key="2">
    <source>
        <dbReference type="ARBA" id="ARBA00011081"/>
    </source>
</evidence>
<dbReference type="InterPro" id="IPR029061">
    <property type="entry name" value="THDP-binding"/>
</dbReference>
<keyword evidence="9 10" id="KW-0414">Isoprene biosynthesis</keyword>
<proteinExistence type="inferred from homology"/>
<reference evidence="12 13" key="1">
    <citation type="submission" date="2013-08" db="EMBL/GenBank/DDBJ databases">
        <authorList>
            <person name="Durkin A.S."/>
            <person name="Haft D.R."/>
            <person name="McCorrison J."/>
            <person name="Torralba M."/>
            <person name="Gillis M."/>
            <person name="Haft D.H."/>
            <person name="Methe B."/>
            <person name="Sutton G."/>
            <person name="Nelson K.E."/>
        </authorList>
    </citation>
    <scope>NUCLEOTIDE SEQUENCE [LARGE SCALE GENOMIC DNA]</scope>
    <source>
        <strain evidence="12 13">ATCC 35536</strain>
    </source>
</reference>
<comment type="catalytic activity">
    <reaction evidence="10">
        <text>D-glyceraldehyde 3-phosphate + pyruvate + H(+) = 1-deoxy-D-xylulose 5-phosphate + CO2</text>
        <dbReference type="Rhea" id="RHEA:12605"/>
        <dbReference type="ChEBI" id="CHEBI:15361"/>
        <dbReference type="ChEBI" id="CHEBI:15378"/>
        <dbReference type="ChEBI" id="CHEBI:16526"/>
        <dbReference type="ChEBI" id="CHEBI:57792"/>
        <dbReference type="ChEBI" id="CHEBI:59776"/>
        <dbReference type="EC" id="2.2.1.7"/>
    </reaction>
</comment>
<comment type="caution">
    <text evidence="12">The sequence shown here is derived from an EMBL/GenBank/DDBJ whole genome shotgun (WGS) entry which is preliminary data.</text>
</comment>
<feature type="binding site" evidence="10">
    <location>
        <position position="391"/>
    </location>
    <ligand>
        <name>thiamine diphosphate</name>
        <dbReference type="ChEBI" id="CHEBI:58937"/>
    </ligand>
</feature>
<dbReference type="NCBIfam" id="NF003933">
    <property type="entry name" value="PRK05444.2-2"/>
    <property type="match status" value="1"/>
</dbReference>
<dbReference type="PANTHER" id="PTHR43322:SF5">
    <property type="entry name" value="1-DEOXY-D-XYLULOSE-5-PHOSPHATE SYNTHASE, CHLOROPLASTIC"/>
    <property type="match status" value="1"/>
</dbReference>
<dbReference type="NCBIfam" id="TIGR00204">
    <property type="entry name" value="dxs"/>
    <property type="match status" value="1"/>
</dbReference>
<dbReference type="Pfam" id="PF02779">
    <property type="entry name" value="Transket_pyr"/>
    <property type="match status" value="1"/>
</dbReference>
<evidence type="ECO:0000256" key="8">
    <source>
        <dbReference type="ARBA" id="ARBA00023052"/>
    </source>
</evidence>
<evidence type="ECO:0000256" key="9">
    <source>
        <dbReference type="ARBA" id="ARBA00023229"/>
    </source>
</evidence>
<dbReference type="SUPFAM" id="SSF52518">
    <property type="entry name" value="Thiamin diphosphate-binding fold (THDP-binding)"/>
    <property type="match status" value="1"/>
</dbReference>
<accession>A0ABP2YIB0</accession>
<evidence type="ECO:0000256" key="7">
    <source>
        <dbReference type="ARBA" id="ARBA00022977"/>
    </source>
</evidence>
<evidence type="ECO:0000256" key="4">
    <source>
        <dbReference type="ARBA" id="ARBA00022679"/>
    </source>
</evidence>
<comment type="cofactor">
    <cofactor evidence="10">
        <name>thiamine diphosphate</name>
        <dbReference type="ChEBI" id="CHEBI:58937"/>
    </cofactor>
    <text evidence="10">Binds 1 thiamine pyrophosphate per subunit.</text>
</comment>
<dbReference type="Pfam" id="PF02780">
    <property type="entry name" value="Transketolase_C"/>
    <property type="match status" value="1"/>
</dbReference>
<dbReference type="SUPFAM" id="SSF52922">
    <property type="entry name" value="TK C-terminal domain-like"/>
    <property type="match status" value="1"/>
</dbReference>
<feature type="binding site" evidence="10">
    <location>
        <position position="171"/>
    </location>
    <ligand>
        <name>Mg(2+)</name>
        <dbReference type="ChEBI" id="CHEBI:18420"/>
    </ligand>
</feature>
<dbReference type="PANTHER" id="PTHR43322">
    <property type="entry name" value="1-D-DEOXYXYLULOSE 5-PHOSPHATE SYNTHASE-RELATED"/>
    <property type="match status" value="1"/>
</dbReference>
<keyword evidence="4 10" id="KW-0808">Transferase</keyword>
<dbReference type="EMBL" id="AVQI01000080">
    <property type="protein sequence ID" value="ERJ98454.1"/>
    <property type="molecule type" value="Genomic_DNA"/>
</dbReference>
<feature type="binding site" evidence="10">
    <location>
        <position position="99"/>
    </location>
    <ligand>
        <name>thiamine diphosphate</name>
        <dbReference type="ChEBI" id="CHEBI:58937"/>
    </ligand>
</feature>
<feature type="binding site" evidence="10">
    <location>
        <position position="200"/>
    </location>
    <ligand>
        <name>thiamine diphosphate</name>
        <dbReference type="ChEBI" id="CHEBI:58937"/>
    </ligand>
</feature>
<dbReference type="HAMAP" id="MF_00315">
    <property type="entry name" value="DXP_synth"/>
    <property type="match status" value="1"/>
</dbReference>
<comment type="subunit">
    <text evidence="3 10">Homodimer.</text>
</comment>
<dbReference type="InterPro" id="IPR005475">
    <property type="entry name" value="Transketolase-like_Pyr-bd"/>
</dbReference>
<sequence>MLKLCEEAACVRVTDAVFFVCNYGGFFTILSGIRSPQDIKKLPSSELPVLAREIRKTIIEVVGKNGGHLASNLGVVELTIALHRVFSSPEDAIVWDVSHQCYAHKLLTGRYASFPTLRLSGGISGFTRRDESEHDFFSAGHASTSISSALGLLVSRDIQNKGGKVVAVIGDGALTGGMAFEALSHAGQLAKNLIVVLNDNQMSIDHNTGSISRYLSRMTMSAQYQTVRYKIDRFIDRVPYFNKKLEKLAFRFKRALKGMFLTNNLFVDLGFEYVGPLNGHDEQTLEKVFRRVEKLPRPVVVHVVTKKGKGYSPAEDNPERFHGIGPFLISDGAVEKFDELSFTESFSGAILALAEKDEKIVAVTAAMAKGTGLNAFARRYPNRFFDVGIAEEHAVTFAGALARGGLVPVVCIYSTFMQRAIDQMIHDIALQDVHAVFMLDRAGAVPGDGETHQGLFDIALLRPIPHLRILCPASAEDLKRCLSFAVESEGATVIRYPKLTCPSEQASFFSPVEEGMGVIVSAADIAPLQAAEFEEKKAGTFFRTLFVCTGGMYAETLVASRSLLMKGIYADIYALRFIKPIDEDYFARIASSYDGAVIVEDGVLTGGIASYLEGVLVKRGMRLVALKAFEDRFYPQGTRSEICRDAHMSSEDIAAAALHLVESRNA</sequence>
<keyword evidence="7 10" id="KW-0784">Thiamine biosynthesis</keyword>
<evidence type="ECO:0000313" key="13">
    <source>
        <dbReference type="Proteomes" id="UP000016646"/>
    </source>
</evidence>
<dbReference type="InterPro" id="IPR005477">
    <property type="entry name" value="Dxylulose-5-P_synthase"/>
</dbReference>
<organism evidence="12 13">
    <name type="scientific">Treponema socranskii subsp. socranskii VPI DR56BR1116 = ATCC 35536</name>
    <dbReference type="NCBI Taxonomy" id="1125725"/>
    <lineage>
        <taxon>Bacteria</taxon>
        <taxon>Pseudomonadati</taxon>
        <taxon>Spirochaetota</taxon>
        <taxon>Spirochaetia</taxon>
        <taxon>Spirochaetales</taxon>
        <taxon>Treponemataceae</taxon>
        <taxon>Treponema</taxon>
    </lineage>
</organism>
<keyword evidence="13" id="KW-1185">Reference proteome</keyword>
<dbReference type="InterPro" id="IPR020826">
    <property type="entry name" value="Transketolase_BS"/>
</dbReference>
<comment type="pathway">
    <text evidence="1 10">Metabolic intermediate biosynthesis; 1-deoxy-D-xylulose 5-phosphate biosynthesis; 1-deoxy-D-xylulose 5-phosphate from D-glyceraldehyde 3-phosphate and pyruvate: step 1/1.</text>
</comment>
<comment type="cofactor">
    <cofactor evidence="10">
        <name>Mg(2+)</name>
        <dbReference type="ChEBI" id="CHEBI:18420"/>
    </cofactor>
    <text evidence="10">Binds 1 Mg(2+) ion per subunit.</text>
</comment>
<dbReference type="CDD" id="cd02007">
    <property type="entry name" value="TPP_DXS"/>
    <property type="match status" value="1"/>
</dbReference>
<gene>
    <name evidence="10 12" type="primary">dxs</name>
    <name evidence="12" type="ORF">HMPREF0860_0245</name>
</gene>
<name>A0ABP2YIB0_TRESO</name>
<feature type="binding site" evidence="10">
    <location>
        <begin position="140"/>
        <end position="142"/>
    </location>
    <ligand>
        <name>thiamine diphosphate</name>
        <dbReference type="ChEBI" id="CHEBI:58937"/>
    </ligand>
</feature>
<evidence type="ECO:0000256" key="10">
    <source>
        <dbReference type="HAMAP-Rule" id="MF_00315"/>
    </source>
</evidence>
<keyword evidence="5 10" id="KW-0479">Metal-binding</keyword>
<keyword evidence="6 10" id="KW-0460">Magnesium</keyword>
<evidence type="ECO:0000256" key="1">
    <source>
        <dbReference type="ARBA" id="ARBA00004980"/>
    </source>
</evidence>
<evidence type="ECO:0000256" key="5">
    <source>
        <dbReference type="ARBA" id="ARBA00022723"/>
    </source>
</evidence>
<feature type="binding site" evidence="10">
    <location>
        <position position="200"/>
    </location>
    <ligand>
        <name>Mg(2+)</name>
        <dbReference type="ChEBI" id="CHEBI:18420"/>
    </ligand>
</feature>
<dbReference type="Pfam" id="PF13292">
    <property type="entry name" value="DXP_synthase_N"/>
    <property type="match status" value="1"/>
</dbReference>
<dbReference type="EC" id="2.2.1.7" evidence="10"/>
<dbReference type="RefSeq" id="WP_021495776.1">
    <property type="nucleotide sequence ID" value="NZ_AVQI01000080.1"/>
</dbReference>
<feature type="binding site" evidence="10">
    <location>
        <begin position="172"/>
        <end position="173"/>
    </location>
    <ligand>
        <name>thiamine diphosphate</name>
        <dbReference type="ChEBI" id="CHEBI:58937"/>
    </ligand>
</feature>
<feature type="binding site" evidence="10">
    <location>
        <position position="311"/>
    </location>
    <ligand>
        <name>thiamine diphosphate</name>
        <dbReference type="ChEBI" id="CHEBI:58937"/>
    </ligand>
</feature>
<dbReference type="CDD" id="cd07033">
    <property type="entry name" value="TPP_PYR_DXS_TK_like"/>
    <property type="match status" value="1"/>
</dbReference>
<evidence type="ECO:0000259" key="11">
    <source>
        <dbReference type="SMART" id="SM00861"/>
    </source>
</evidence>
<dbReference type="Gene3D" id="3.40.50.970">
    <property type="match status" value="2"/>
</dbReference>
<dbReference type="InterPro" id="IPR033248">
    <property type="entry name" value="Transketolase_C"/>
</dbReference>
<dbReference type="GO" id="GO:0008661">
    <property type="term" value="F:1-deoxy-D-xylulose-5-phosphate synthase activity"/>
    <property type="evidence" value="ECO:0007669"/>
    <property type="project" value="UniProtKB-EC"/>
</dbReference>
<dbReference type="InterPro" id="IPR009014">
    <property type="entry name" value="Transketo_C/PFOR_II"/>
</dbReference>
<dbReference type="PROSITE" id="PS00801">
    <property type="entry name" value="TRANSKETOLASE_1"/>
    <property type="match status" value="1"/>
</dbReference>
<dbReference type="Gene3D" id="3.40.50.920">
    <property type="match status" value="1"/>
</dbReference>